<dbReference type="Proteomes" id="UP001151760">
    <property type="component" value="Unassembled WGS sequence"/>
</dbReference>
<proteinExistence type="predicted"/>
<dbReference type="EMBL" id="BQNB010019998">
    <property type="protein sequence ID" value="GJT91224.1"/>
    <property type="molecule type" value="Genomic_DNA"/>
</dbReference>
<reference evidence="1" key="1">
    <citation type="journal article" date="2022" name="Int. J. Mol. Sci.">
        <title>Draft Genome of Tanacetum Coccineum: Genomic Comparison of Closely Related Tanacetum-Family Plants.</title>
        <authorList>
            <person name="Yamashiro T."/>
            <person name="Shiraishi A."/>
            <person name="Nakayama K."/>
            <person name="Satake H."/>
        </authorList>
    </citation>
    <scope>NUCLEOTIDE SEQUENCE</scope>
</reference>
<protein>
    <submittedName>
        <fullName evidence="1">Uncharacterized protein</fullName>
    </submittedName>
</protein>
<reference evidence="1" key="2">
    <citation type="submission" date="2022-01" db="EMBL/GenBank/DDBJ databases">
        <authorList>
            <person name="Yamashiro T."/>
            <person name="Shiraishi A."/>
            <person name="Satake H."/>
            <person name="Nakayama K."/>
        </authorList>
    </citation>
    <scope>NUCLEOTIDE SEQUENCE</scope>
</reference>
<comment type="caution">
    <text evidence="1">The sequence shown here is derived from an EMBL/GenBank/DDBJ whole genome shotgun (WGS) entry which is preliminary data.</text>
</comment>
<name>A0ABQ5HTV6_9ASTR</name>
<organism evidence="1 2">
    <name type="scientific">Tanacetum coccineum</name>
    <dbReference type="NCBI Taxonomy" id="301880"/>
    <lineage>
        <taxon>Eukaryota</taxon>
        <taxon>Viridiplantae</taxon>
        <taxon>Streptophyta</taxon>
        <taxon>Embryophyta</taxon>
        <taxon>Tracheophyta</taxon>
        <taxon>Spermatophyta</taxon>
        <taxon>Magnoliopsida</taxon>
        <taxon>eudicotyledons</taxon>
        <taxon>Gunneridae</taxon>
        <taxon>Pentapetalae</taxon>
        <taxon>asterids</taxon>
        <taxon>campanulids</taxon>
        <taxon>Asterales</taxon>
        <taxon>Asteraceae</taxon>
        <taxon>Asteroideae</taxon>
        <taxon>Anthemideae</taxon>
        <taxon>Anthemidinae</taxon>
        <taxon>Tanacetum</taxon>
    </lineage>
</organism>
<evidence type="ECO:0000313" key="2">
    <source>
        <dbReference type="Proteomes" id="UP001151760"/>
    </source>
</evidence>
<evidence type="ECO:0000313" key="1">
    <source>
        <dbReference type="EMBL" id="GJT91224.1"/>
    </source>
</evidence>
<gene>
    <name evidence="1" type="ORF">Tco_1080069</name>
</gene>
<sequence length="103" mass="11497">MVRPLSRSKHTHGQTSGLMSALFKNDVLKKDPIGGPRTLASEERTKMRMTESVNGGYGQIKFLKVYTDNNLANPFTKALPKGKLTQHARSMGLRLASIWIRDV</sequence>
<accession>A0ABQ5HTV6</accession>
<keyword evidence="2" id="KW-1185">Reference proteome</keyword>